<dbReference type="HOGENOM" id="CLU_1160948_0_0_1"/>
<dbReference type="Proteomes" id="UP000027195">
    <property type="component" value="Unassembled WGS sequence"/>
</dbReference>
<evidence type="ECO:0000313" key="3">
    <source>
        <dbReference type="Proteomes" id="UP000027195"/>
    </source>
</evidence>
<protein>
    <recommendedName>
        <fullName evidence="1">F-box domain-containing protein</fullName>
    </recommendedName>
</protein>
<dbReference type="InParanoid" id="A0A067N540"/>
<dbReference type="OrthoDB" id="2269034at2759"/>
<reference evidence="3" key="1">
    <citation type="journal article" date="2014" name="Proc. Natl. Acad. Sci. U.S.A.">
        <title>Extensive sampling of basidiomycete genomes demonstrates inadequacy of the white-rot/brown-rot paradigm for wood decay fungi.</title>
        <authorList>
            <person name="Riley R."/>
            <person name="Salamov A.A."/>
            <person name="Brown D.W."/>
            <person name="Nagy L.G."/>
            <person name="Floudas D."/>
            <person name="Held B.W."/>
            <person name="Levasseur A."/>
            <person name="Lombard V."/>
            <person name="Morin E."/>
            <person name="Otillar R."/>
            <person name="Lindquist E.A."/>
            <person name="Sun H."/>
            <person name="LaButti K.M."/>
            <person name="Schmutz J."/>
            <person name="Jabbour D."/>
            <person name="Luo H."/>
            <person name="Baker S.E."/>
            <person name="Pisabarro A.G."/>
            <person name="Walton J.D."/>
            <person name="Blanchette R.A."/>
            <person name="Henrissat B."/>
            <person name="Martin F."/>
            <person name="Cullen D."/>
            <person name="Hibbett D.S."/>
            <person name="Grigoriev I.V."/>
        </authorList>
    </citation>
    <scope>NUCLEOTIDE SEQUENCE [LARGE SCALE GENOMIC DNA]</scope>
    <source>
        <strain evidence="3">FD-172 SS1</strain>
    </source>
</reference>
<sequence>METHSRSPRDSLRNAALSAWLESLDDVACSIRSYLAEASTLRQECDPDRFTEQESKSHGVGAPHIDIFSEIDNRIEEMRDLEVQLFICRAAMQEFRNRSTTLVPINRLPPECISQIFIMGSIPEPEDKDDPDADDPREPLGKPFYLTVYRVCHRWREIALNTPQLWISIRFSDSAPFEFSELMLERSRGCPLYIHLDCLRLRADIGTALHLLDVSDPRNPDSRRFCAVVISWRSCVRTM</sequence>
<evidence type="ECO:0000313" key="2">
    <source>
        <dbReference type="EMBL" id="KDQ19247.1"/>
    </source>
</evidence>
<dbReference type="Pfam" id="PF12937">
    <property type="entry name" value="F-box-like"/>
    <property type="match status" value="1"/>
</dbReference>
<dbReference type="InterPro" id="IPR036047">
    <property type="entry name" value="F-box-like_dom_sf"/>
</dbReference>
<proteinExistence type="predicted"/>
<dbReference type="Gene3D" id="1.20.1280.50">
    <property type="match status" value="1"/>
</dbReference>
<evidence type="ECO:0000259" key="1">
    <source>
        <dbReference type="Pfam" id="PF12937"/>
    </source>
</evidence>
<organism evidence="2 3">
    <name type="scientific">Botryobasidium botryosum (strain FD-172 SS1)</name>
    <dbReference type="NCBI Taxonomy" id="930990"/>
    <lineage>
        <taxon>Eukaryota</taxon>
        <taxon>Fungi</taxon>
        <taxon>Dikarya</taxon>
        <taxon>Basidiomycota</taxon>
        <taxon>Agaricomycotina</taxon>
        <taxon>Agaricomycetes</taxon>
        <taxon>Cantharellales</taxon>
        <taxon>Botryobasidiaceae</taxon>
        <taxon>Botryobasidium</taxon>
    </lineage>
</organism>
<gene>
    <name evidence="2" type="ORF">BOTBODRAFT_433632</name>
</gene>
<dbReference type="EMBL" id="KL198019">
    <property type="protein sequence ID" value="KDQ19247.1"/>
    <property type="molecule type" value="Genomic_DNA"/>
</dbReference>
<feature type="domain" description="F-box" evidence="1">
    <location>
        <begin position="105"/>
        <end position="171"/>
    </location>
</feature>
<dbReference type="InterPro" id="IPR001810">
    <property type="entry name" value="F-box_dom"/>
</dbReference>
<dbReference type="AlphaFoldDB" id="A0A067N540"/>
<name>A0A067N540_BOTB1</name>
<keyword evidence="3" id="KW-1185">Reference proteome</keyword>
<dbReference type="STRING" id="930990.A0A067N540"/>
<accession>A0A067N540</accession>
<dbReference type="SUPFAM" id="SSF81383">
    <property type="entry name" value="F-box domain"/>
    <property type="match status" value="1"/>
</dbReference>